<evidence type="ECO:0000313" key="2">
    <source>
        <dbReference type="EMBL" id="KAA8648603.1"/>
    </source>
</evidence>
<accession>A0A5M9MUP2</accession>
<organism evidence="2 3">
    <name type="scientific">Aspergillus tanneri</name>
    <dbReference type="NCBI Taxonomy" id="1220188"/>
    <lineage>
        <taxon>Eukaryota</taxon>
        <taxon>Fungi</taxon>
        <taxon>Dikarya</taxon>
        <taxon>Ascomycota</taxon>
        <taxon>Pezizomycotina</taxon>
        <taxon>Eurotiomycetes</taxon>
        <taxon>Eurotiomycetidae</taxon>
        <taxon>Eurotiales</taxon>
        <taxon>Aspergillaceae</taxon>
        <taxon>Aspergillus</taxon>
        <taxon>Aspergillus subgen. Circumdati</taxon>
    </lineage>
</organism>
<evidence type="ECO:0000313" key="3">
    <source>
        <dbReference type="Proteomes" id="UP000324241"/>
    </source>
</evidence>
<dbReference type="Proteomes" id="UP000324241">
    <property type="component" value="Unassembled WGS sequence"/>
</dbReference>
<feature type="region of interest" description="Disordered" evidence="1">
    <location>
        <begin position="48"/>
        <end position="68"/>
    </location>
</feature>
<gene>
    <name evidence="2" type="ORF">ATNIH1004_004488</name>
</gene>
<proteinExistence type="predicted"/>
<evidence type="ECO:0000256" key="1">
    <source>
        <dbReference type="SAM" id="MobiDB-lite"/>
    </source>
</evidence>
<reference evidence="2 3" key="1">
    <citation type="submission" date="2019-08" db="EMBL/GenBank/DDBJ databases">
        <title>The genome sequence of a newly discovered highly antifungal drug resistant Aspergillus species, Aspergillus tanneri NIH 1004.</title>
        <authorList>
            <person name="Mounaud S."/>
            <person name="Singh I."/>
            <person name="Joardar V."/>
            <person name="Pakala S."/>
            <person name="Pakala S."/>
            <person name="Venepally P."/>
            <person name="Chung J.K."/>
            <person name="Losada L."/>
            <person name="Nierman W.C."/>
        </authorList>
    </citation>
    <scope>NUCLEOTIDE SEQUENCE [LARGE SCALE GENOMIC DNA]</scope>
    <source>
        <strain evidence="2 3">NIH1004</strain>
    </source>
</reference>
<dbReference type="AlphaFoldDB" id="A0A5M9MUP2"/>
<dbReference type="EMBL" id="QUQM01000003">
    <property type="protein sequence ID" value="KAA8648603.1"/>
    <property type="molecule type" value="Genomic_DNA"/>
</dbReference>
<sequence>MQAIQRHEDHRRHTLPNWSDAAGRLAAMLFPQRLDAAGAKMSLAEVQVTGRRDTATRRGNTQKRRIPNALPGNGRFVLAIVKRRDLVAMASNTLRHQQSTFTTCPDNRTRTK</sequence>
<comment type="caution">
    <text evidence="2">The sequence shown here is derived from an EMBL/GenBank/DDBJ whole genome shotgun (WGS) entry which is preliminary data.</text>
</comment>
<dbReference type="GeneID" id="54327190"/>
<dbReference type="RefSeq" id="XP_033427964.1">
    <property type="nucleotide sequence ID" value="XM_033569158.1"/>
</dbReference>
<name>A0A5M9MUP2_9EURO</name>
<protein>
    <submittedName>
        <fullName evidence="2">Uncharacterized protein</fullName>
    </submittedName>
</protein>